<keyword evidence="4" id="KW-1185">Reference proteome</keyword>
<feature type="compositionally biased region" description="Basic and acidic residues" evidence="1">
    <location>
        <begin position="11"/>
        <end position="22"/>
    </location>
</feature>
<dbReference type="Pfam" id="PF05699">
    <property type="entry name" value="Dimer_Tnp_hAT"/>
    <property type="match status" value="1"/>
</dbReference>
<feature type="region of interest" description="Disordered" evidence="1">
    <location>
        <begin position="1"/>
        <end position="22"/>
    </location>
</feature>
<dbReference type="EMBL" id="JAIWYP010000004">
    <property type="protein sequence ID" value="KAH3836678.1"/>
    <property type="molecule type" value="Genomic_DNA"/>
</dbReference>
<reference evidence="3" key="2">
    <citation type="submission" date="2020-11" db="EMBL/GenBank/DDBJ databases">
        <authorList>
            <person name="McCartney M.A."/>
            <person name="Auch B."/>
            <person name="Kono T."/>
            <person name="Mallez S."/>
            <person name="Becker A."/>
            <person name="Gohl D.M."/>
            <person name="Silverstein K.A.T."/>
            <person name="Koren S."/>
            <person name="Bechman K.B."/>
            <person name="Herman A."/>
            <person name="Abrahante J.E."/>
            <person name="Garbe J."/>
        </authorList>
    </citation>
    <scope>NUCLEOTIDE SEQUENCE</scope>
    <source>
        <strain evidence="3">Duluth1</strain>
        <tissue evidence="3">Whole animal</tissue>
    </source>
</reference>
<reference evidence="3" key="1">
    <citation type="journal article" date="2019" name="bioRxiv">
        <title>The Genome of the Zebra Mussel, Dreissena polymorpha: A Resource for Invasive Species Research.</title>
        <authorList>
            <person name="McCartney M.A."/>
            <person name="Auch B."/>
            <person name="Kono T."/>
            <person name="Mallez S."/>
            <person name="Zhang Y."/>
            <person name="Obille A."/>
            <person name="Becker A."/>
            <person name="Abrahante J.E."/>
            <person name="Garbe J."/>
            <person name="Badalamenti J.P."/>
            <person name="Herman A."/>
            <person name="Mangelson H."/>
            <person name="Liachko I."/>
            <person name="Sullivan S."/>
            <person name="Sone E.D."/>
            <person name="Koren S."/>
            <person name="Silverstein K.A.T."/>
            <person name="Beckman K.B."/>
            <person name="Gohl D.M."/>
        </authorList>
    </citation>
    <scope>NUCLEOTIDE SEQUENCE</scope>
    <source>
        <strain evidence="3">Duluth1</strain>
        <tissue evidence="3">Whole animal</tissue>
    </source>
</reference>
<dbReference type="AlphaFoldDB" id="A0A9D4KBE9"/>
<comment type="caution">
    <text evidence="3">The sequence shown here is derived from an EMBL/GenBank/DDBJ whole genome shotgun (WGS) entry which is preliminary data.</text>
</comment>
<evidence type="ECO:0000313" key="3">
    <source>
        <dbReference type="EMBL" id="KAH3836678.1"/>
    </source>
</evidence>
<dbReference type="InterPro" id="IPR008906">
    <property type="entry name" value="HATC_C_dom"/>
</dbReference>
<evidence type="ECO:0000313" key="4">
    <source>
        <dbReference type="Proteomes" id="UP000828390"/>
    </source>
</evidence>
<gene>
    <name evidence="3" type="ORF">DPMN_110049</name>
</gene>
<dbReference type="PANTHER" id="PTHR47611:SF1">
    <property type="entry name" value="CCHC-TYPE DOMAIN-CONTAINING PROTEIN"/>
    <property type="match status" value="1"/>
</dbReference>
<sequence>MDEAPLRLPSRSRDSDKDCDEMPRKRRKLDFLVYSSTEQENSDELQRYLLVKMEPNAKHLDCRKCHESEFPKVAYVASSVLSVPATSVPSERIFSTTGLLINKLRNRLASDLVDAIVFLNKNNVHVPSDADPSDF</sequence>
<dbReference type="GO" id="GO:0046983">
    <property type="term" value="F:protein dimerization activity"/>
    <property type="evidence" value="ECO:0007669"/>
    <property type="project" value="InterPro"/>
</dbReference>
<proteinExistence type="predicted"/>
<protein>
    <recommendedName>
        <fullName evidence="2">HAT C-terminal dimerisation domain-containing protein</fullName>
    </recommendedName>
</protein>
<accession>A0A9D4KBE9</accession>
<name>A0A9D4KBE9_DREPO</name>
<dbReference type="Proteomes" id="UP000828390">
    <property type="component" value="Unassembled WGS sequence"/>
</dbReference>
<dbReference type="PANTHER" id="PTHR47611">
    <property type="entry name" value="HAT DIMERISATION DOMAIN, C-TERMINAL"/>
    <property type="match status" value="1"/>
</dbReference>
<organism evidence="3 4">
    <name type="scientific">Dreissena polymorpha</name>
    <name type="common">Zebra mussel</name>
    <name type="synonym">Mytilus polymorpha</name>
    <dbReference type="NCBI Taxonomy" id="45954"/>
    <lineage>
        <taxon>Eukaryota</taxon>
        <taxon>Metazoa</taxon>
        <taxon>Spiralia</taxon>
        <taxon>Lophotrochozoa</taxon>
        <taxon>Mollusca</taxon>
        <taxon>Bivalvia</taxon>
        <taxon>Autobranchia</taxon>
        <taxon>Heteroconchia</taxon>
        <taxon>Euheterodonta</taxon>
        <taxon>Imparidentia</taxon>
        <taxon>Neoheterodontei</taxon>
        <taxon>Myida</taxon>
        <taxon>Dreissenoidea</taxon>
        <taxon>Dreissenidae</taxon>
        <taxon>Dreissena</taxon>
    </lineage>
</organism>
<evidence type="ECO:0000256" key="1">
    <source>
        <dbReference type="SAM" id="MobiDB-lite"/>
    </source>
</evidence>
<evidence type="ECO:0000259" key="2">
    <source>
        <dbReference type="Pfam" id="PF05699"/>
    </source>
</evidence>
<dbReference type="InterPro" id="IPR012337">
    <property type="entry name" value="RNaseH-like_sf"/>
</dbReference>
<feature type="domain" description="HAT C-terminal dimerisation" evidence="2">
    <location>
        <begin position="57"/>
        <end position="122"/>
    </location>
</feature>
<dbReference type="SUPFAM" id="SSF53098">
    <property type="entry name" value="Ribonuclease H-like"/>
    <property type="match status" value="1"/>
</dbReference>